<keyword evidence="2" id="KW-1134">Transmembrane beta strand</keyword>
<name>A0A0W8E128_9ZZZZ</name>
<comment type="caution">
    <text evidence="6">The sequence shown here is derived from an EMBL/GenBank/DDBJ whole genome shotgun (WGS) entry which is preliminary data.</text>
</comment>
<accession>A0A0W8E128</accession>
<dbReference type="AlphaFoldDB" id="A0A0W8E128"/>
<evidence type="ECO:0000256" key="1">
    <source>
        <dbReference type="ARBA" id="ARBA00004442"/>
    </source>
</evidence>
<evidence type="ECO:0000256" key="4">
    <source>
        <dbReference type="ARBA" id="ARBA00023136"/>
    </source>
</evidence>
<dbReference type="GO" id="GO:0015562">
    <property type="term" value="F:efflux transmembrane transporter activity"/>
    <property type="evidence" value="ECO:0007669"/>
    <property type="project" value="InterPro"/>
</dbReference>
<protein>
    <recommendedName>
        <fullName evidence="7">Outer membrane efflux protein</fullName>
    </recommendedName>
</protein>
<keyword evidence="3" id="KW-0812">Transmembrane</keyword>
<gene>
    <name evidence="6" type="ORF">ASZ90_020301</name>
</gene>
<dbReference type="InterPro" id="IPR051906">
    <property type="entry name" value="TolC-like"/>
</dbReference>
<sequence length="365" mass="40898">MPVFRKSIILILTAFLLICFITPVLASDTDGFNDEGLTIEQAVTKALNYSKTLKQSVLDVEKSEEQRNAAADNVSFIPLEYSGYPEADRAYTGLLSADISWAMSKKTRDMNEDKITLSVFNAYVGVIQAGENVEYSREALINARLDWSIANTKYQLGMLSSVEKISANTQYQSAQNSLKLAEIELTTAYQALNKAIGLNIDERPILSEKPGYSEMGACDLEAIINKTVDGSPSIWLADKSVELAELQVKFYDWSTYNSGMYRATEISVQQASLSASESREQLRQSLRDIYYNILKLEESYQQQQEAVKLAQDSVRVKNLMFEVGLATKMEVQSAQLSLQQAQSSLDSIVFQHEYLKLVFEKPWAA</sequence>
<keyword evidence="4" id="KW-0472">Membrane</keyword>
<evidence type="ECO:0000313" key="6">
    <source>
        <dbReference type="EMBL" id="KUG02348.1"/>
    </source>
</evidence>
<dbReference type="SUPFAM" id="SSF56954">
    <property type="entry name" value="Outer membrane efflux proteins (OEP)"/>
    <property type="match status" value="1"/>
</dbReference>
<dbReference type="GO" id="GO:0009279">
    <property type="term" value="C:cell outer membrane"/>
    <property type="evidence" value="ECO:0007669"/>
    <property type="project" value="UniProtKB-SubCell"/>
</dbReference>
<dbReference type="GO" id="GO:1990281">
    <property type="term" value="C:efflux pump complex"/>
    <property type="evidence" value="ECO:0007669"/>
    <property type="project" value="TreeGrafter"/>
</dbReference>
<comment type="subcellular location">
    <subcellularLocation>
        <location evidence="1">Cell outer membrane</location>
    </subcellularLocation>
</comment>
<organism evidence="6">
    <name type="scientific">hydrocarbon metagenome</name>
    <dbReference type="NCBI Taxonomy" id="938273"/>
    <lineage>
        <taxon>unclassified sequences</taxon>
        <taxon>metagenomes</taxon>
        <taxon>ecological metagenomes</taxon>
    </lineage>
</organism>
<proteinExistence type="predicted"/>
<evidence type="ECO:0008006" key="7">
    <source>
        <dbReference type="Google" id="ProtNLM"/>
    </source>
</evidence>
<dbReference type="Gene3D" id="1.20.1600.10">
    <property type="entry name" value="Outer membrane efflux proteins (OEP)"/>
    <property type="match status" value="2"/>
</dbReference>
<dbReference type="EMBL" id="LNQE01001924">
    <property type="protein sequence ID" value="KUG02348.1"/>
    <property type="molecule type" value="Genomic_DNA"/>
</dbReference>
<dbReference type="PANTHER" id="PTHR30026:SF20">
    <property type="entry name" value="OUTER MEMBRANE PROTEIN TOLC"/>
    <property type="match status" value="1"/>
</dbReference>
<evidence type="ECO:0000256" key="5">
    <source>
        <dbReference type="ARBA" id="ARBA00023237"/>
    </source>
</evidence>
<dbReference type="PANTHER" id="PTHR30026">
    <property type="entry name" value="OUTER MEMBRANE PROTEIN TOLC"/>
    <property type="match status" value="1"/>
</dbReference>
<keyword evidence="5" id="KW-0998">Cell outer membrane</keyword>
<evidence type="ECO:0000256" key="3">
    <source>
        <dbReference type="ARBA" id="ARBA00022692"/>
    </source>
</evidence>
<dbReference type="GO" id="GO:0015288">
    <property type="term" value="F:porin activity"/>
    <property type="evidence" value="ECO:0007669"/>
    <property type="project" value="TreeGrafter"/>
</dbReference>
<evidence type="ECO:0000256" key="2">
    <source>
        <dbReference type="ARBA" id="ARBA00022452"/>
    </source>
</evidence>
<reference evidence="6" key="1">
    <citation type="journal article" date="2015" name="Proc. Natl. Acad. Sci. U.S.A.">
        <title>Networks of energetic and metabolic interactions define dynamics in microbial communities.</title>
        <authorList>
            <person name="Embree M."/>
            <person name="Liu J.K."/>
            <person name="Al-Bassam M.M."/>
            <person name="Zengler K."/>
        </authorList>
    </citation>
    <scope>NUCLEOTIDE SEQUENCE</scope>
</reference>